<keyword evidence="1" id="KW-0472">Membrane</keyword>
<keyword evidence="1" id="KW-1133">Transmembrane helix</keyword>
<organism evidence="2 3">
    <name type="scientific">Funneliformis geosporum</name>
    <dbReference type="NCBI Taxonomy" id="1117311"/>
    <lineage>
        <taxon>Eukaryota</taxon>
        <taxon>Fungi</taxon>
        <taxon>Fungi incertae sedis</taxon>
        <taxon>Mucoromycota</taxon>
        <taxon>Glomeromycotina</taxon>
        <taxon>Glomeromycetes</taxon>
        <taxon>Glomerales</taxon>
        <taxon>Glomeraceae</taxon>
        <taxon>Funneliformis</taxon>
    </lineage>
</organism>
<dbReference type="EMBL" id="CAMKVN010010043">
    <property type="protein sequence ID" value="CAI2193804.1"/>
    <property type="molecule type" value="Genomic_DNA"/>
</dbReference>
<evidence type="ECO:0000256" key="1">
    <source>
        <dbReference type="SAM" id="Phobius"/>
    </source>
</evidence>
<gene>
    <name evidence="2" type="ORF">FWILDA_LOCUS16259</name>
</gene>
<protein>
    <submittedName>
        <fullName evidence="2">2864_t:CDS:1</fullName>
    </submittedName>
</protein>
<name>A0A9W4T661_9GLOM</name>
<keyword evidence="3" id="KW-1185">Reference proteome</keyword>
<proteinExistence type="predicted"/>
<feature type="non-terminal residue" evidence="2">
    <location>
        <position position="82"/>
    </location>
</feature>
<accession>A0A9W4T661</accession>
<evidence type="ECO:0000313" key="2">
    <source>
        <dbReference type="EMBL" id="CAI2193804.1"/>
    </source>
</evidence>
<sequence length="82" mass="9175">SERSISNHMSQTLNIVNSFRVGCGLVLQPSLGINMIPKENYAQPHRNVEKTGMVASFFWILFVIIAILSAIIFVCPRDTEPI</sequence>
<keyword evidence="1" id="KW-0812">Transmembrane</keyword>
<dbReference type="AlphaFoldDB" id="A0A9W4T661"/>
<comment type="caution">
    <text evidence="2">The sequence shown here is derived from an EMBL/GenBank/DDBJ whole genome shotgun (WGS) entry which is preliminary data.</text>
</comment>
<dbReference type="Proteomes" id="UP001153678">
    <property type="component" value="Unassembled WGS sequence"/>
</dbReference>
<evidence type="ECO:0000313" key="3">
    <source>
        <dbReference type="Proteomes" id="UP001153678"/>
    </source>
</evidence>
<feature type="transmembrane region" description="Helical" evidence="1">
    <location>
        <begin position="56"/>
        <end position="75"/>
    </location>
</feature>
<reference evidence="2" key="1">
    <citation type="submission" date="2022-08" db="EMBL/GenBank/DDBJ databases">
        <authorList>
            <person name="Kallberg Y."/>
            <person name="Tangrot J."/>
            <person name="Rosling A."/>
        </authorList>
    </citation>
    <scope>NUCLEOTIDE SEQUENCE</scope>
    <source>
        <strain evidence="2">Wild A</strain>
    </source>
</reference>